<dbReference type="AlphaFoldDB" id="A0A0E9WAQ5"/>
<sequence>MFYRGLPSWTRPRCVALNRSPMITCILKLHRPCD</sequence>
<proteinExistence type="predicted"/>
<protein>
    <submittedName>
        <fullName evidence="1">Uncharacterized protein</fullName>
    </submittedName>
</protein>
<accession>A0A0E9WAQ5</accession>
<evidence type="ECO:0000313" key="1">
    <source>
        <dbReference type="EMBL" id="JAH87366.1"/>
    </source>
</evidence>
<name>A0A0E9WAQ5_ANGAN</name>
<reference evidence="1" key="1">
    <citation type="submission" date="2014-11" db="EMBL/GenBank/DDBJ databases">
        <authorList>
            <person name="Amaro Gonzalez C."/>
        </authorList>
    </citation>
    <scope>NUCLEOTIDE SEQUENCE</scope>
</reference>
<reference evidence="1" key="2">
    <citation type="journal article" date="2015" name="Fish Shellfish Immunol.">
        <title>Early steps in the European eel (Anguilla anguilla)-Vibrio vulnificus interaction in the gills: Role of the RtxA13 toxin.</title>
        <authorList>
            <person name="Callol A."/>
            <person name="Pajuelo D."/>
            <person name="Ebbesson L."/>
            <person name="Teles M."/>
            <person name="MacKenzie S."/>
            <person name="Amaro C."/>
        </authorList>
    </citation>
    <scope>NUCLEOTIDE SEQUENCE</scope>
</reference>
<organism evidence="1">
    <name type="scientific">Anguilla anguilla</name>
    <name type="common">European freshwater eel</name>
    <name type="synonym">Muraena anguilla</name>
    <dbReference type="NCBI Taxonomy" id="7936"/>
    <lineage>
        <taxon>Eukaryota</taxon>
        <taxon>Metazoa</taxon>
        <taxon>Chordata</taxon>
        <taxon>Craniata</taxon>
        <taxon>Vertebrata</taxon>
        <taxon>Euteleostomi</taxon>
        <taxon>Actinopterygii</taxon>
        <taxon>Neopterygii</taxon>
        <taxon>Teleostei</taxon>
        <taxon>Anguilliformes</taxon>
        <taxon>Anguillidae</taxon>
        <taxon>Anguilla</taxon>
    </lineage>
</organism>
<dbReference type="EMBL" id="GBXM01021211">
    <property type="protein sequence ID" value="JAH87366.1"/>
    <property type="molecule type" value="Transcribed_RNA"/>
</dbReference>